<evidence type="ECO:0000259" key="4">
    <source>
        <dbReference type="Pfam" id="PF19278"/>
    </source>
</evidence>
<dbReference type="Pfam" id="PF05378">
    <property type="entry name" value="Hydant_A_N"/>
    <property type="match status" value="1"/>
</dbReference>
<comment type="caution">
    <text evidence="5">The sequence shown here is derived from an EMBL/GenBank/DDBJ whole genome shotgun (WGS) entry which is preliminary data.</text>
</comment>
<reference evidence="6" key="1">
    <citation type="journal article" date="2019" name="Int. J. Syst. Evol. Microbiol.">
        <title>The Global Catalogue of Microorganisms (GCM) 10K type strain sequencing project: providing services to taxonomists for standard genome sequencing and annotation.</title>
        <authorList>
            <consortium name="The Broad Institute Genomics Platform"/>
            <consortium name="The Broad Institute Genome Sequencing Center for Infectious Disease"/>
            <person name="Wu L."/>
            <person name="Ma J."/>
        </authorList>
    </citation>
    <scope>NUCLEOTIDE SEQUENCE [LARGE SCALE GENOMIC DNA]</scope>
    <source>
        <strain evidence="6">KCTC 42964</strain>
    </source>
</reference>
<dbReference type="InterPro" id="IPR002821">
    <property type="entry name" value="Hydantoinase_A"/>
</dbReference>
<feature type="region of interest" description="Disordered" evidence="1">
    <location>
        <begin position="605"/>
        <end position="625"/>
    </location>
</feature>
<gene>
    <name evidence="5" type="ORF">ACFOGJ_21485</name>
</gene>
<feature type="compositionally biased region" description="Low complexity" evidence="1">
    <location>
        <begin position="605"/>
        <end position="615"/>
    </location>
</feature>
<dbReference type="RefSeq" id="WP_379904413.1">
    <property type="nucleotide sequence ID" value="NZ_JBHRTR010000034.1"/>
</dbReference>
<dbReference type="InterPro" id="IPR049517">
    <property type="entry name" value="ACX-like_C"/>
</dbReference>
<evidence type="ECO:0000259" key="2">
    <source>
        <dbReference type="Pfam" id="PF01968"/>
    </source>
</evidence>
<evidence type="ECO:0000313" key="6">
    <source>
        <dbReference type="Proteomes" id="UP001595528"/>
    </source>
</evidence>
<dbReference type="Proteomes" id="UP001595528">
    <property type="component" value="Unassembled WGS sequence"/>
</dbReference>
<dbReference type="InterPro" id="IPR043129">
    <property type="entry name" value="ATPase_NBD"/>
</dbReference>
<evidence type="ECO:0000259" key="3">
    <source>
        <dbReference type="Pfam" id="PF05378"/>
    </source>
</evidence>
<keyword evidence="6" id="KW-1185">Reference proteome</keyword>
<organism evidence="5 6">
    <name type="scientific">Marinibaculum pumilum</name>
    <dbReference type="NCBI Taxonomy" id="1766165"/>
    <lineage>
        <taxon>Bacteria</taxon>
        <taxon>Pseudomonadati</taxon>
        <taxon>Pseudomonadota</taxon>
        <taxon>Alphaproteobacteria</taxon>
        <taxon>Rhodospirillales</taxon>
        <taxon>Rhodospirillaceae</taxon>
        <taxon>Marinibaculum</taxon>
    </lineage>
</organism>
<evidence type="ECO:0000256" key="1">
    <source>
        <dbReference type="SAM" id="MobiDB-lite"/>
    </source>
</evidence>
<dbReference type="InterPro" id="IPR008040">
    <property type="entry name" value="Hydant_A_N"/>
</dbReference>
<proteinExistence type="predicted"/>
<feature type="domain" description="Hydantoinase/oxoprolinase N-terminal" evidence="3">
    <location>
        <begin position="5"/>
        <end position="183"/>
    </location>
</feature>
<dbReference type="EMBL" id="JBHRTR010000034">
    <property type="protein sequence ID" value="MFC3229837.1"/>
    <property type="molecule type" value="Genomic_DNA"/>
</dbReference>
<evidence type="ECO:0000313" key="5">
    <source>
        <dbReference type="EMBL" id="MFC3229837.1"/>
    </source>
</evidence>
<dbReference type="SUPFAM" id="SSF53067">
    <property type="entry name" value="Actin-like ATPase domain"/>
    <property type="match status" value="1"/>
</dbReference>
<name>A0ABV7L5F2_9PROT</name>
<dbReference type="Pfam" id="PF01968">
    <property type="entry name" value="Hydantoinase_A"/>
    <property type="match status" value="1"/>
</dbReference>
<dbReference type="PANTHER" id="PTHR11365">
    <property type="entry name" value="5-OXOPROLINASE RELATED"/>
    <property type="match status" value="1"/>
</dbReference>
<feature type="domain" description="Hydantoinase A/oxoprolinase" evidence="2">
    <location>
        <begin position="206"/>
        <end position="490"/>
    </location>
</feature>
<dbReference type="Pfam" id="PF19278">
    <property type="entry name" value="Hydant_A_C"/>
    <property type="match status" value="1"/>
</dbReference>
<accession>A0ABV7L5F2</accession>
<feature type="domain" description="Acetophenone carboxylase-like C-terminal" evidence="4">
    <location>
        <begin position="499"/>
        <end position="676"/>
    </location>
</feature>
<protein>
    <submittedName>
        <fullName evidence="5">Hydantoinase/oxoprolinase family protein</fullName>
    </submittedName>
</protein>
<dbReference type="PANTHER" id="PTHR11365:SF23">
    <property type="entry name" value="HYPOTHETICAL 5-OXOPROLINASE (EUROFUNG)-RELATED"/>
    <property type="match status" value="1"/>
</dbReference>
<dbReference type="InterPro" id="IPR045079">
    <property type="entry name" value="Oxoprolinase-like"/>
</dbReference>
<sequence length="687" mass="71928">MAYDVCIDIGGTFTDCIVAGPDGAARIFKASSTPGAFERGFMAALELAAGHYGLALRDFLGQVRQLVHGTTVTTNALVQGQTAPVALLCTAGHPDVLTLREAPRKRTWNWRTDYPGPFVPRNRTFEIGGRIDALGNEVAPLDEAAVADAVAVARRLEVAGIAVSYLWSIANPAHERRTRELIAAAWPEVPVTLGHEINPIPREYRRTISTAIDASLQPIFSTYLSRLEAALRDGGYGGELLVANCVGGMMPAAEIIAKPIYSVMSGPTLAPVAARALCDAPLIVVIDMGGTTLDVSAVRDGELVVAAEAMILPYDMLGLPKVDVRSVGAGGGSIAWVDAGGLLRVGPQSAGAEPGPAAYGRGGTAATVTDADVVLGIIDPDYFLGGSMRIDRAAAEQAVAGIAGRLGLSNVEAAYAIHTTCNHTMITAIEDVTINEGINPRDAWLVAGGGATAAHVAEMAQVLGVRGFTVPKHVAALSAFGGLISDLRWEAVASLHTSSRAFAAEAVDALLAELRDRCTVFLAGAGVAAEDRRIAWSFQGRYETQSWEIAVPFDLPEGGLQASDIARLTAAFHAAHEAIYGFKEEGDPIAITTWKAMAIGRNARAGERPAAAGAEQPPPPPKGQRNVYLRDAGGMREVPVYDGTVFRPGMVLAGPAVIEEPTTTLLLLPGMRARVDGGGNYLVEVSA</sequence>